<feature type="active site" evidence="5">
    <location>
        <position position="48"/>
    </location>
</feature>
<proteinExistence type="inferred from homology"/>
<evidence type="ECO:0000256" key="5">
    <source>
        <dbReference type="PROSITE-ProRule" id="PRU00520"/>
    </source>
</evidence>
<evidence type="ECO:0000256" key="1">
    <source>
        <dbReference type="ARBA" id="ARBA00005614"/>
    </source>
</evidence>
<evidence type="ECO:0000259" key="7">
    <source>
        <dbReference type="PROSITE" id="PS51160"/>
    </source>
</evidence>
<evidence type="ECO:0000313" key="8">
    <source>
        <dbReference type="EMBL" id="MCP0886696.1"/>
    </source>
</evidence>
<evidence type="ECO:0000256" key="3">
    <source>
        <dbReference type="ARBA" id="ARBA00015991"/>
    </source>
</evidence>
<dbReference type="RefSeq" id="WP_253360009.1">
    <property type="nucleotide sequence ID" value="NZ_JAIULA010000007.1"/>
</dbReference>
<dbReference type="GO" id="GO:0003998">
    <property type="term" value="F:acylphosphatase activity"/>
    <property type="evidence" value="ECO:0007669"/>
    <property type="project" value="UniProtKB-EC"/>
</dbReference>
<dbReference type="SUPFAM" id="SSF54975">
    <property type="entry name" value="Acylphosphatase/BLUF domain-like"/>
    <property type="match status" value="1"/>
</dbReference>
<evidence type="ECO:0000256" key="2">
    <source>
        <dbReference type="ARBA" id="ARBA00012150"/>
    </source>
</evidence>
<protein>
    <recommendedName>
        <fullName evidence="3 5">acylphosphatase</fullName>
        <ecNumber evidence="2 5">3.6.1.7</ecNumber>
    </recommendedName>
</protein>
<name>A0A9X2JM21_9LACO</name>
<evidence type="ECO:0000313" key="9">
    <source>
        <dbReference type="Proteomes" id="UP001139006"/>
    </source>
</evidence>
<keyword evidence="5" id="KW-0378">Hydrolase</keyword>
<dbReference type="InterPro" id="IPR001792">
    <property type="entry name" value="Acylphosphatase-like_dom"/>
</dbReference>
<dbReference type="EC" id="3.6.1.7" evidence="2 5"/>
<reference evidence="8 9" key="1">
    <citation type="journal article" date="2023" name="Int. J. Syst. Evol. Microbiol.">
        <title>Ligilactobacillus ubinensis sp. nov., a novel species isolated from the wild ferment of a durian fruit (Durio zibethinus).</title>
        <authorList>
            <person name="Heng Y.C."/>
            <person name="Menon N."/>
            <person name="Chen B."/>
            <person name="Loo B.Z.L."/>
            <person name="Wong G.W.J."/>
            <person name="Lim A.C.H."/>
            <person name="Silvaraju S."/>
            <person name="Kittelmann S."/>
        </authorList>
    </citation>
    <scope>NUCLEOTIDE SEQUENCE [LARGE SCALE GENOMIC DNA]</scope>
    <source>
        <strain evidence="8 9">WILCCON 0076</strain>
    </source>
</reference>
<dbReference type="Pfam" id="PF00708">
    <property type="entry name" value="Acylphosphatase"/>
    <property type="match status" value="1"/>
</dbReference>
<dbReference type="PROSITE" id="PS51160">
    <property type="entry name" value="ACYLPHOSPHATASE_3"/>
    <property type="match status" value="1"/>
</dbReference>
<dbReference type="PANTHER" id="PTHR47268:SF4">
    <property type="entry name" value="ACYLPHOSPHATASE"/>
    <property type="match status" value="1"/>
</dbReference>
<evidence type="ECO:0000256" key="6">
    <source>
        <dbReference type="RuleBase" id="RU004168"/>
    </source>
</evidence>
<dbReference type="Gene3D" id="3.30.70.100">
    <property type="match status" value="1"/>
</dbReference>
<evidence type="ECO:0000256" key="4">
    <source>
        <dbReference type="ARBA" id="ARBA00047645"/>
    </source>
</evidence>
<keyword evidence="9" id="KW-1185">Reference proteome</keyword>
<dbReference type="PROSITE" id="PS00151">
    <property type="entry name" value="ACYLPHOSPHATASE_2"/>
    <property type="match status" value="1"/>
</dbReference>
<gene>
    <name evidence="8" type="ORF">LB941_05010</name>
</gene>
<dbReference type="InterPro" id="IPR020456">
    <property type="entry name" value="Acylphosphatase"/>
</dbReference>
<dbReference type="Proteomes" id="UP001139006">
    <property type="component" value="Unassembled WGS sequence"/>
</dbReference>
<dbReference type="InterPro" id="IPR036046">
    <property type="entry name" value="Acylphosphatase-like_dom_sf"/>
</dbReference>
<comment type="similarity">
    <text evidence="1 6">Belongs to the acylphosphatase family.</text>
</comment>
<dbReference type="PANTHER" id="PTHR47268">
    <property type="entry name" value="ACYLPHOSPHATASE"/>
    <property type="match status" value="1"/>
</dbReference>
<feature type="domain" description="Acylphosphatase-like" evidence="7">
    <location>
        <begin position="33"/>
        <end position="119"/>
    </location>
</feature>
<dbReference type="InterPro" id="IPR017968">
    <property type="entry name" value="Acylphosphatase_CS"/>
</dbReference>
<accession>A0A9X2JM21</accession>
<dbReference type="EMBL" id="JAIULA010000007">
    <property type="protein sequence ID" value="MCP0886696.1"/>
    <property type="molecule type" value="Genomic_DNA"/>
</dbReference>
<comment type="catalytic activity">
    <reaction evidence="4 5">
        <text>an acyl phosphate + H2O = a carboxylate + phosphate + H(+)</text>
        <dbReference type="Rhea" id="RHEA:14965"/>
        <dbReference type="ChEBI" id="CHEBI:15377"/>
        <dbReference type="ChEBI" id="CHEBI:15378"/>
        <dbReference type="ChEBI" id="CHEBI:29067"/>
        <dbReference type="ChEBI" id="CHEBI:43474"/>
        <dbReference type="ChEBI" id="CHEBI:59918"/>
        <dbReference type="EC" id="3.6.1.7"/>
    </reaction>
</comment>
<organism evidence="8 9">
    <name type="scientific">Ligilactobacillus ubinensis</name>
    <dbReference type="NCBI Taxonomy" id="2876789"/>
    <lineage>
        <taxon>Bacteria</taxon>
        <taxon>Bacillati</taxon>
        <taxon>Bacillota</taxon>
        <taxon>Bacilli</taxon>
        <taxon>Lactobacillales</taxon>
        <taxon>Lactobacillaceae</taxon>
        <taxon>Ligilactobacillus</taxon>
    </lineage>
</organism>
<feature type="active site" evidence="5">
    <location>
        <position position="66"/>
    </location>
</feature>
<dbReference type="AlphaFoldDB" id="A0A9X2JM21"/>
<comment type="caution">
    <text evidence="8">The sequence shown here is derived from an EMBL/GenBank/DDBJ whole genome shotgun (WGS) entry which is preliminary data.</text>
</comment>
<sequence>MFEQFIKKIQHRYLKVAVKTTKIPDFVETYPERKHFIFTGVVQGIGFRYQAQVLAQCLFLTGWVRNLNNGQVEMEIQGAPEKIYFFLSRMQKTARIKISRIETNSKKVDWNEHKFSILDTR</sequence>